<evidence type="ECO:0000256" key="1">
    <source>
        <dbReference type="SAM" id="MobiDB-lite"/>
    </source>
</evidence>
<feature type="compositionally biased region" description="Low complexity" evidence="1">
    <location>
        <begin position="47"/>
        <end position="57"/>
    </location>
</feature>
<evidence type="ECO:0000313" key="3">
    <source>
        <dbReference type="Proteomes" id="UP000267029"/>
    </source>
</evidence>
<name>A0A0R3U4V4_MESCO</name>
<reference evidence="2 3" key="1">
    <citation type="submission" date="2018-10" db="EMBL/GenBank/DDBJ databases">
        <authorList>
            <consortium name="Pathogen Informatics"/>
        </authorList>
    </citation>
    <scope>NUCLEOTIDE SEQUENCE [LARGE SCALE GENOMIC DNA]</scope>
</reference>
<gene>
    <name evidence="2" type="ORF">MCOS_LOCUS1701</name>
</gene>
<feature type="region of interest" description="Disordered" evidence="1">
    <location>
        <begin position="33"/>
        <end position="57"/>
    </location>
</feature>
<dbReference type="OrthoDB" id="6287899at2759"/>
<feature type="compositionally biased region" description="Low complexity" evidence="1">
    <location>
        <begin position="227"/>
        <end position="240"/>
    </location>
</feature>
<feature type="compositionally biased region" description="Basic and acidic residues" evidence="1">
    <location>
        <begin position="201"/>
        <end position="224"/>
    </location>
</feature>
<protein>
    <submittedName>
        <fullName evidence="2">Uncharacterized protein</fullName>
    </submittedName>
</protein>
<feature type="compositionally biased region" description="Polar residues" evidence="1">
    <location>
        <begin position="279"/>
        <end position="289"/>
    </location>
</feature>
<feature type="region of interest" description="Disordered" evidence="1">
    <location>
        <begin position="123"/>
        <end position="296"/>
    </location>
</feature>
<dbReference type="STRING" id="53468.A0A0R3U4V4"/>
<accession>A0A0R3U4V4</accession>
<dbReference type="Proteomes" id="UP000267029">
    <property type="component" value="Unassembled WGS sequence"/>
</dbReference>
<feature type="compositionally biased region" description="Basic residues" evidence="1">
    <location>
        <begin position="127"/>
        <end position="139"/>
    </location>
</feature>
<dbReference type="EMBL" id="UXSR01000231">
    <property type="protein sequence ID" value="VDD75698.1"/>
    <property type="molecule type" value="Genomic_DNA"/>
</dbReference>
<proteinExistence type="predicted"/>
<feature type="compositionally biased region" description="Polar residues" evidence="1">
    <location>
        <begin position="33"/>
        <end position="44"/>
    </location>
</feature>
<keyword evidence="3" id="KW-1185">Reference proteome</keyword>
<evidence type="ECO:0000313" key="2">
    <source>
        <dbReference type="EMBL" id="VDD75698.1"/>
    </source>
</evidence>
<organism evidence="2 3">
    <name type="scientific">Mesocestoides corti</name>
    <name type="common">Flatworm</name>
    <dbReference type="NCBI Taxonomy" id="53468"/>
    <lineage>
        <taxon>Eukaryota</taxon>
        <taxon>Metazoa</taxon>
        <taxon>Spiralia</taxon>
        <taxon>Lophotrochozoa</taxon>
        <taxon>Platyhelminthes</taxon>
        <taxon>Cestoda</taxon>
        <taxon>Eucestoda</taxon>
        <taxon>Cyclophyllidea</taxon>
        <taxon>Mesocestoididae</taxon>
        <taxon>Mesocestoides</taxon>
    </lineage>
</organism>
<sequence>MNFSGDGIVSAPEAPIQLSETGTDPLHVQTRSHSVQTRLSSLPSPHSGAASQASTATSTGPVILHQVLIDPSVEAQCEKEEDSGLTAILPLLKQCTRSSGNWTHQLAGDRPRISPASTIKLSEKTSLQRHRPPCIHHQRRVPEAPSKGRSSARDAPSRDLHRHRHNTVAKSLPYVPTRIPPPPNALLENPVSAEPFQPTSRSHDIRSTAHDSRRPGPREPRLEGDGSATPSTAVSSVPTSLPRKATSRTHRQLLTPPAVEAQPAPPVAPRSRRNPPMARTTTSLSQPSLPQRGGHRRSYDEVDFLLYNLCLNIESAL</sequence>
<dbReference type="AlphaFoldDB" id="A0A0R3U4V4"/>